<proteinExistence type="inferred from homology"/>
<comment type="similarity">
    <text evidence="1">Belongs to the peptidase C19 family.</text>
</comment>
<dbReference type="InterPro" id="IPR050164">
    <property type="entry name" value="Peptidase_C19"/>
</dbReference>
<dbReference type="InterPro" id="IPR018200">
    <property type="entry name" value="USP_CS"/>
</dbReference>
<feature type="compositionally biased region" description="Basic and acidic residues" evidence="2">
    <location>
        <begin position="1024"/>
        <end position="1041"/>
    </location>
</feature>
<protein>
    <recommendedName>
        <fullName evidence="3">USP domain-containing protein</fullName>
    </recommendedName>
</protein>
<dbReference type="InterPro" id="IPR001394">
    <property type="entry name" value="Peptidase_C19_UCH"/>
</dbReference>
<evidence type="ECO:0000256" key="2">
    <source>
        <dbReference type="SAM" id="MobiDB-lite"/>
    </source>
</evidence>
<dbReference type="GO" id="GO:0016579">
    <property type="term" value="P:protein deubiquitination"/>
    <property type="evidence" value="ECO:0007669"/>
    <property type="project" value="InterPro"/>
</dbReference>
<dbReference type="Gene3D" id="3.90.70.10">
    <property type="entry name" value="Cysteine proteinases"/>
    <property type="match status" value="2"/>
</dbReference>
<feature type="compositionally biased region" description="Low complexity" evidence="2">
    <location>
        <begin position="17"/>
        <end position="29"/>
    </location>
</feature>
<dbReference type="EMBL" id="AM446370">
    <property type="protein sequence ID" value="CAN82847.1"/>
    <property type="molecule type" value="Genomic_DNA"/>
</dbReference>
<name>A5B4K5_VITVI</name>
<evidence type="ECO:0000256" key="1">
    <source>
        <dbReference type="ARBA" id="ARBA00009085"/>
    </source>
</evidence>
<dbReference type="PROSITE" id="PS00973">
    <property type="entry name" value="USP_2"/>
    <property type="match status" value="1"/>
</dbReference>
<sequence length="1142" mass="126719">MAEALISNPEANAQENGPSASPHPSSAGSLFHRRIDFHLTRKPYSGFTNGSGGFRLETLNPTTDPKRSGHSTGPAASSGKKQDGSDHVENGLDPELSIGITVRRIGAGLENLGNTCFLNSVLQCLTYTEPLAAYLQSGKHQNSLAHKKVNTNDMLQVRKPYKALSPDICILCMKHGETTDHLFLHCSLTIGLWHRKQNRRAFQGEELSDQILRKLFIRSLLEWSQQFLREGFLWRAERWYWVDMKKNFAGRILLLSVFSKDARCLFITWGKDFDLFGWVVIDVKTSNLGFHESFGNCVGSSFLGDLVGHPGHTKEDGIFEEPCFISNVFLNVNEGHIAGFCALCAIQKHVSRALQSTGRILAPKDLVSNLRNARQEDAHEYMVNLLETMHKCCLPSGVPSESPSAYEKSLVHKIFGGLLRSQVKCMQCSYCSNKFDPFLDLSLEIFKADSLHKALMHFTATEQLDGGERQYQCQRCKQKVKALKQLTVHKAPYVLTIHLKRFGAHDPGQKIDKKVHFGPTMDLKPFVSGSYEENLKYTLYGVLVHAGWSTHSGHYYCFVRTSTGMWYSLDDNRVVQVSERTVLDQKAYMLFYVRDRKNFTPKKSIDVVQKQNLVASAIAKKTYSSESLSKEASAPKSSRFSSECLALKNGPMSEPSPNVALSKQQVKGPPVLNPTLEKSMPPSAPSVKGSSDCLALKKGPMSKPSPNVALSKQRVKGPPVLNPTLEKSMPPSALSVKGSGITNLGNAIAATTSAKFNERSEDEISKKDQGILDVIQANCIGSQNSAADKPDSGKTSPKVSIISNADETLDKVEPVKLPNGPSGENFQVDSMPKGSAAGDSLIEKADDGDQKLSTKTVEFSSPSSMMNGSIHMKTLDCKPHRKFKKKNMKCRMRSMHLVSNNLFRASLSLRKKKKHRRSKRHTSDIKNLTQEHLLEAGCLSVGQGPSTSDKTQTTSVGPTNRWGKRVKHGTKKGDKRTAGKDVKTSNSECVMDTMDVEFRDRIGEEGAMLATDKEPQKSSISVAKQRDAQRSDSLNDSKRDQMQNGLMSMLTRGLDETIVARWDEIEWPSNRVMESRSVEGVTIGYVPDEWDEEYDRGKRKKVRSSNGSFGGPNPFQEIATKKAHFKKAKKDRSSSGNQPFRI</sequence>
<accession>A5B4K5</accession>
<feature type="region of interest" description="Disordered" evidence="2">
    <location>
        <begin position="647"/>
        <end position="691"/>
    </location>
</feature>
<dbReference type="Pfam" id="PF00443">
    <property type="entry name" value="UCH"/>
    <property type="match status" value="1"/>
</dbReference>
<feature type="compositionally biased region" description="Basic residues" evidence="2">
    <location>
        <begin position="1121"/>
        <end position="1130"/>
    </location>
</feature>
<gene>
    <name evidence="4" type="ORF">VITISV_000504</name>
</gene>
<dbReference type="SUPFAM" id="SSF54001">
    <property type="entry name" value="Cysteine proteinases"/>
    <property type="match status" value="1"/>
</dbReference>
<dbReference type="PROSITE" id="PS00972">
    <property type="entry name" value="USP_1"/>
    <property type="match status" value="1"/>
</dbReference>
<feature type="region of interest" description="Disordered" evidence="2">
    <location>
        <begin position="50"/>
        <end position="93"/>
    </location>
</feature>
<dbReference type="PANTHER" id="PTHR24006:SF663">
    <property type="entry name" value="UBIQUITIN CARBOXYL-TERMINAL HYDROLASE 23"/>
    <property type="match status" value="1"/>
</dbReference>
<feature type="compositionally biased region" description="Basic and acidic residues" evidence="2">
    <location>
        <begin position="971"/>
        <end position="983"/>
    </location>
</feature>
<feature type="region of interest" description="Disordered" evidence="2">
    <location>
        <begin position="1094"/>
        <end position="1142"/>
    </location>
</feature>
<feature type="compositionally biased region" description="Polar residues" evidence="2">
    <location>
        <begin position="655"/>
        <end position="665"/>
    </location>
</feature>
<organism evidence="4">
    <name type="scientific">Vitis vinifera</name>
    <name type="common">Grape</name>
    <dbReference type="NCBI Taxonomy" id="29760"/>
    <lineage>
        <taxon>Eukaryota</taxon>
        <taxon>Viridiplantae</taxon>
        <taxon>Streptophyta</taxon>
        <taxon>Embryophyta</taxon>
        <taxon>Tracheophyta</taxon>
        <taxon>Spermatophyta</taxon>
        <taxon>Magnoliopsida</taxon>
        <taxon>eudicotyledons</taxon>
        <taxon>Gunneridae</taxon>
        <taxon>Pentapetalae</taxon>
        <taxon>rosids</taxon>
        <taxon>Vitales</taxon>
        <taxon>Vitaceae</taxon>
        <taxon>Viteae</taxon>
        <taxon>Vitis</taxon>
    </lineage>
</organism>
<feature type="compositionally biased region" description="Polar residues" evidence="2">
    <location>
        <begin position="943"/>
        <end position="958"/>
    </location>
</feature>
<feature type="region of interest" description="Disordered" evidence="2">
    <location>
        <begin position="1006"/>
        <end position="1042"/>
    </location>
</feature>
<evidence type="ECO:0000313" key="4">
    <source>
        <dbReference type="EMBL" id="CAN82847.1"/>
    </source>
</evidence>
<evidence type="ECO:0000259" key="3">
    <source>
        <dbReference type="PROSITE" id="PS50235"/>
    </source>
</evidence>
<feature type="region of interest" description="Disordered" evidence="2">
    <location>
        <begin position="939"/>
        <end position="988"/>
    </location>
</feature>
<dbReference type="InterPro" id="IPR038765">
    <property type="entry name" value="Papain-like_cys_pep_sf"/>
</dbReference>
<feature type="domain" description="USP" evidence="3">
    <location>
        <begin position="107"/>
        <end position="595"/>
    </location>
</feature>
<dbReference type="FunFam" id="3.90.70.10:FF:000078">
    <property type="entry name" value="Ubiquitin carboxyl-terminal hydrolase 23"/>
    <property type="match status" value="1"/>
</dbReference>
<dbReference type="AlphaFoldDB" id="A5B4K5"/>
<feature type="region of interest" description="Disordered" evidence="2">
    <location>
        <begin position="813"/>
        <end position="839"/>
    </location>
</feature>
<dbReference type="CDD" id="cd02257">
    <property type="entry name" value="Peptidase_C19"/>
    <property type="match status" value="1"/>
</dbReference>
<reference evidence="4" key="1">
    <citation type="journal article" date="2007" name="PLoS ONE">
        <title>The first genome sequence of an elite grapevine cultivar (Pinot noir Vitis vinifera L.): coping with a highly heterozygous genome.</title>
        <authorList>
            <person name="Velasco R."/>
            <person name="Zharkikh A."/>
            <person name="Troggio M."/>
            <person name="Cartwright D.A."/>
            <person name="Cestaro A."/>
            <person name="Pruss D."/>
            <person name="Pindo M."/>
            <person name="FitzGerald L.M."/>
            <person name="Vezzulli S."/>
            <person name="Reid J."/>
            <person name="Malacarne G."/>
            <person name="Iliev D."/>
            <person name="Coppola G."/>
            <person name="Wardell B."/>
            <person name="Micheletti D."/>
            <person name="Macalma T."/>
            <person name="Facci M."/>
            <person name="Mitchell J.T."/>
            <person name="Perazzolli M."/>
            <person name="Eldredge G."/>
            <person name="Gatto P."/>
            <person name="Oyzerski R."/>
            <person name="Moretto M."/>
            <person name="Gutin N."/>
            <person name="Stefanini M."/>
            <person name="Chen Y."/>
            <person name="Segala C."/>
            <person name="Davenport C."/>
            <person name="Dematte L."/>
            <person name="Mraz A."/>
            <person name="Battilana J."/>
            <person name="Stormo K."/>
            <person name="Costa F."/>
            <person name="Tao Q."/>
            <person name="Si-Ammour A."/>
            <person name="Harkins T."/>
            <person name="Lackey A."/>
            <person name="Perbost C."/>
            <person name="Taillon B."/>
            <person name="Stella A."/>
            <person name="Solovyev V."/>
            <person name="Fawcett J.A."/>
            <person name="Sterck L."/>
            <person name="Vandepoele K."/>
            <person name="Grando S.M."/>
            <person name="Toppo S."/>
            <person name="Moser C."/>
            <person name="Lanchbury J."/>
            <person name="Bogden R."/>
            <person name="Skolnick M."/>
            <person name="Sgaramella V."/>
            <person name="Bhatnagar S.K."/>
            <person name="Fontana P."/>
            <person name="Gutin A."/>
            <person name="Van de Peer Y."/>
            <person name="Salamini F."/>
            <person name="Viola R."/>
        </authorList>
    </citation>
    <scope>NUCLEOTIDE SEQUENCE</scope>
</reference>
<dbReference type="InterPro" id="IPR028889">
    <property type="entry name" value="USP"/>
</dbReference>
<feature type="region of interest" description="Disordered" evidence="2">
    <location>
        <begin position="1"/>
        <end position="29"/>
    </location>
</feature>
<feature type="compositionally biased region" description="Basic and acidic residues" evidence="2">
    <location>
        <begin position="80"/>
        <end position="90"/>
    </location>
</feature>
<dbReference type="ExpressionAtlas" id="A5B4K5">
    <property type="expression patterns" value="baseline and differential"/>
</dbReference>
<dbReference type="PANTHER" id="PTHR24006">
    <property type="entry name" value="UBIQUITIN CARBOXYL-TERMINAL HYDROLASE"/>
    <property type="match status" value="1"/>
</dbReference>
<dbReference type="GO" id="GO:0004843">
    <property type="term" value="F:cysteine-type deubiquitinase activity"/>
    <property type="evidence" value="ECO:0007669"/>
    <property type="project" value="InterPro"/>
</dbReference>
<dbReference type="PROSITE" id="PS50235">
    <property type="entry name" value="USP_3"/>
    <property type="match status" value="1"/>
</dbReference>